<reference evidence="1 2" key="1">
    <citation type="submission" date="2017-06" db="EMBL/GenBank/DDBJ databases">
        <authorList>
            <person name="Kim H.J."/>
            <person name="Triplett B.A."/>
        </authorList>
    </citation>
    <scope>NUCLEOTIDE SEQUENCE [LARGE SCALE GENOMIC DNA]</scope>
</reference>
<proteinExistence type="predicted"/>
<protein>
    <submittedName>
        <fullName evidence="1">Uncharacterized protein</fullName>
    </submittedName>
</protein>
<sequence length="94" mass="11228">MWYFKHDAIPNTFIDRYFSIRVDSMWWSYEHNKFVETIGDVGKKGAASSKSIGSFKAFKRFLRKHSYLKGKTVLLESRWSHNNVVAKWIDHENR</sequence>
<accession>A0A2L0V0U3</accession>
<dbReference type="EMBL" id="MF403008">
    <property type="protein sequence ID" value="AUZ95442.1"/>
    <property type="molecule type" value="Genomic_DNA"/>
</dbReference>
<dbReference type="GeneID" id="40088706"/>
<name>A0A2L0V0U3_9CAUD</name>
<evidence type="ECO:0000313" key="1">
    <source>
        <dbReference type="EMBL" id="AUZ95442.1"/>
    </source>
</evidence>
<organism evidence="1 2">
    <name type="scientific">Agrobacterium phage Atu_ph07</name>
    <dbReference type="NCBI Taxonomy" id="2024264"/>
    <lineage>
        <taxon>Viruses</taxon>
        <taxon>Duplodnaviria</taxon>
        <taxon>Heunggongvirae</taxon>
        <taxon>Uroviricota</taxon>
        <taxon>Caudoviricetes</taxon>
        <taxon>Polybotosvirus</taxon>
        <taxon>Polybotosvirus Atuph07</taxon>
    </lineage>
</organism>
<dbReference type="RefSeq" id="YP_009612368.1">
    <property type="nucleotide sequence ID" value="NC_042013.1"/>
</dbReference>
<keyword evidence="2" id="KW-1185">Reference proteome</keyword>
<evidence type="ECO:0000313" key="2">
    <source>
        <dbReference type="Proteomes" id="UP000223025"/>
    </source>
</evidence>
<dbReference type="Proteomes" id="UP000223025">
    <property type="component" value="Segment"/>
</dbReference>
<dbReference type="KEGG" id="vg:40088706"/>